<dbReference type="AlphaFoldDB" id="A0A2K9EDN6"/>
<name>A0A2K9EDN6_9RHOB</name>
<keyword evidence="3" id="KW-1185">Reference proteome</keyword>
<dbReference type="KEGG" id="paro:CUV01_06380"/>
<evidence type="ECO:0000313" key="2">
    <source>
        <dbReference type="EMBL" id="AUH33068.1"/>
    </source>
</evidence>
<gene>
    <name evidence="2" type="ORF">CUV01_06380</name>
</gene>
<feature type="transmembrane region" description="Helical" evidence="1">
    <location>
        <begin position="54"/>
        <end position="78"/>
    </location>
</feature>
<protein>
    <submittedName>
        <fullName evidence="2">Zinc ribbon domain-containing protein</fullName>
    </submittedName>
</protein>
<evidence type="ECO:0000256" key="1">
    <source>
        <dbReference type="SAM" id="Phobius"/>
    </source>
</evidence>
<dbReference type="EMBL" id="CP025408">
    <property type="protein sequence ID" value="AUH33068.1"/>
    <property type="molecule type" value="Genomic_DNA"/>
</dbReference>
<organism evidence="2 3">
    <name type="scientific">Paracoccus tegillarcae</name>
    <dbReference type="NCBI Taxonomy" id="1529068"/>
    <lineage>
        <taxon>Bacteria</taxon>
        <taxon>Pseudomonadati</taxon>
        <taxon>Pseudomonadota</taxon>
        <taxon>Alphaproteobacteria</taxon>
        <taxon>Rhodobacterales</taxon>
        <taxon>Paracoccaceae</taxon>
        <taxon>Paracoccus</taxon>
    </lineage>
</organism>
<keyword evidence="1" id="KW-0812">Transmembrane</keyword>
<accession>A0A2K9EDN6</accession>
<dbReference type="OrthoDB" id="8685152at2"/>
<keyword evidence="1" id="KW-1133">Transmembrane helix</keyword>
<keyword evidence="1" id="KW-0472">Membrane</keyword>
<proteinExistence type="predicted"/>
<sequence length="79" mass="8315">MALLSCPECETNVSDKAFACPSCDYPLRAPQNKSASSWPDVTGQVAITCISARAIAQVIVGIVLFAGFFALMAAIVIYS</sequence>
<evidence type="ECO:0000313" key="3">
    <source>
        <dbReference type="Proteomes" id="UP000233742"/>
    </source>
</evidence>
<dbReference type="RefSeq" id="WP_101459741.1">
    <property type="nucleotide sequence ID" value="NZ_CP025408.1"/>
</dbReference>
<reference evidence="2 3" key="1">
    <citation type="submission" date="2017-12" db="EMBL/GenBank/DDBJ databases">
        <authorList>
            <person name="Hurst M.R.H."/>
        </authorList>
    </citation>
    <scope>NUCLEOTIDE SEQUENCE [LARGE SCALE GENOMIC DNA]</scope>
    <source>
        <strain evidence="2 3">BM15</strain>
    </source>
</reference>
<dbReference type="Proteomes" id="UP000233742">
    <property type="component" value="Chromosome"/>
</dbReference>